<keyword evidence="4" id="KW-1185">Reference proteome</keyword>
<dbReference type="SUPFAM" id="SSF53649">
    <property type="entry name" value="Alkaline phosphatase-like"/>
    <property type="match status" value="1"/>
</dbReference>
<reference evidence="2 3" key="1">
    <citation type="submission" date="2016-10" db="EMBL/GenBank/DDBJ databases">
        <authorList>
            <person name="de Groot N.N."/>
        </authorList>
    </citation>
    <scope>NUCLEOTIDE SEQUENCE [LARGE SCALE GENOMIC DNA]</scope>
    <source>
        <strain evidence="2 3">DSM 17074</strain>
    </source>
</reference>
<evidence type="ECO:0000313" key="1">
    <source>
        <dbReference type="EMBL" id="GEM04648.1"/>
    </source>
</evidence>
<dbReference type="InterPro" id="IPR017850">
    <property type="entry name" value="Alkaline_phosphatase_core_sf"/>
</dbReference>
<evidence type="ECO:0000313" key="4">
    <source>
        <dbReference type="Proteomes" id="UP000321773"/>
    </source>
</evidence>
<dbReference type="RefSeq" id="WP_062321626.1">
    <property type="nucleotide sequence ID" value="NZ_BJWJ01000015.1"/>
</dbReference>
<dbReference type="Proteomes" id="UP000321773">
    <property type="component" value="Unassembled WGS sequence"/>
</dbReference>
<dbReference type="InterPro" id="IPR002591">
    <property type="entry name" value="Phosphodiest/P_Trfase"/>
</dbReference>
<dbReference type="PANTHER" id="PTHR10151">
    <property type="entry name" value="ECTONUCLEOTIDE PYROPHOSPHATASE/PHOSPHODIESTERASE"/>
    <property type="match status" value="1"/>
</dbReference>
<reference evidence="1 4" key="2">
    <citation type="submission" date="2019-07" db="EMBL/GenBank/DDBJ databases">
        <title>Whole genome shotgun sequence of Halolactibacillus miurensis NBRC 100873.</title>
        <authorList>
            <person name="Hosoyama A."/>
            <person name="Uohara A."/>
            <person name="Ohji S."/>
            <person name="Ichikawa N."/>
        </authorList>
    </citation>
    <scope>NUCLEOTIDE SEQUENCE [LARGE SCALE GENOMIC DNA]</scope>
    <source>
        <strain evidence="1 4">NBRC 100873</strain>
    </source>
</reference>
<dbReference type="EMBL" id="FPAI01000015">
    <property type="protein sequence ID" value="SFS88304.1"/>
    <property type="molecule type" value="Genomic_DNA"/>
</dbReference>
<dbReference type="Pfam" id="PF01663">
    <property type="entry name" value="Phosphodiest"/>
    <property type="match status" value="1"/>
</dbReference>
<gene>
    <name evidence="1" type="ORF">HMI01_16360</name>
    <name evidence="2" type="ORF">SAMN05421668_11516</name>
</gene>
<evidence type="ECO:0000313" key="2">
    <source>
        <dbReference type="EMBL" id="SFS88304.1"/>
    </source>
</evidence>
<protein>
    <submittedName>
        <fullName evidence="1">Alkaline phosphatase family protein</fullName>
    </submittedName>
    <submittedName>
        <fullName evidence="2">Predicted pyrophosphatase or phosphodiesterase, AlkP superfamily</fullName>
    </submittedName>
</protein>
<accession>A0A1I6TGH6</accession>
<dbReference type="STRING" id="306541.SAMN05421668_11516"/>
<dbReference type="CDD" id="cd16018">
    <property type="entry name" value="Enpp"/>
    <property type="match status" value="1"/>
</dbReference>
<sequence length="433" mass="48618">MEPLNGRLAKHVVVVSYDAFSEDHFEQAKQLPNLKRLVTSGVHTTKLKSVNPTMTYVVHSTMVTGVYPDKHGVFHNNPLQPFVETDNQAWHWYRQNVKVPTIYDAVNAAGLTTAGILWPVTARSSIKYNLPEVVAINGENQAIKVLKNGRPLFCLGLELKYGRIREGTNQPYLDDFSTACAVDTIKRKQPNLMLLHLIDLDDTKHAYGTKGQAVDEVIERMDKRLGDIITAVEEAGIMDETVFIVLGDHGQFDVKFKVYLNNVLKEHGLIEETASGYEWHAYFQSTGGSAYLHIKDGDKETEAHALAIVNDIVTNPKYGVKQLYKREELDELHVDPSIRYMLEAKKGYSFEDDITDEDVVDLTARGETYATHGYSTEQDNYRCNFIIAGKNIKLNAQLGEIEMVDVAPTIARILGVELNDVDGRSLDEVFKGD</sequence>
<dbReference type="OrthoDB" id="9779418at2"/>
<dbReference type="Gene3D" id="3.40.720.10">
    <property type="entry name" value="Alkaline Phosphatase, subunit A"/>
    <property type="match status" value="1"/>
</dbReference>
<evidence type="ECO:0000313" key="3">
    <source>
        <dbReference type="Proteomes" id="UP000199139"/>
    </source>
</evidence>
<dbReference type="EMBL" id="BJWJ01000015">
    <property type="protein sequence ID" value="GEM04648.1"/>
    <property type="molecule type" value="Genomic_DNA"/>
</dbReference>
<proteinExistence type="predicted"/>
<dbReference type="Proteomes" id="UP000199139">
    <property type="component" value="Unassembled WGS sequence"/>
</dbReference>
<dbReference type="GO" id="GO:0016787">
    <property type="term" value="F:hydrolase activity"/>
    <property type="evidence" value="ECO:0007669"/>
    <property type="project" value="UniProtKB-ARBA"/>
</dbReference>
<dbReference type="AlphaFoldDB" id="A0A1I6TGH6"/>
<organism evidence="2 3">
    <name type="scientific">Halolactibacillus miurensis</name>
    <dbReference type="NCBI Taxonomy" id="306541"/>
    <lineage>
        <taxon>Bacteria</taxon>
        <taxon>Bacillati</taxon>
        <taxon>Bacillota</taxon>
        <taxon>Bacilli</taxon>
        <taxon>Bacillales</taxon>
        <taxon>Bacillaceae</taxon>
        <taxon>Halolactibacillus</taxon>
    </lineage>
</organism>
<name>A0A1I6TGH6_9BACI</name>
<dbReference type="PANTHER" id="PTHR10151:SF120">
    <property type="entry name" value="BIS(5'-ADENOSYL)-TRIPHOSPHATASE"/>
    <property type="match status" value="1"/>
</dbReference>